<keyword evidence="1" id="KW-0472">Membrane</keyword>
<dbReference type="EMBL" id="OQ890324">
    <property type="protein sequence ID" value="WLJ26270.1"/>
    <property type="molecule type" value="Genomic_DNA"/>
</dbReference>
<feature type="transmembrane region" description="Helical" evidence="1">
    <location>
        <begin position="14"/>
        <end position="32"/>
    </location>
</feature>
<organism evidence="2">
    <name type="scientific">Firmicutes phage HS16</name>
    <dbReference type="NCBI Taxonomy" id="3056394"/>
    <lineage>
        <taxon>Viruses</taxon>
    </lineage>
</organism>
<evidence type="ECO:0000313" key="2">
    <source>
        <dbReference type="EMBL" id="WLJ26270.1"/>
    </source>
</evidence>
<name>A0AA49X4F7_9VIRU</name>
<reference evidence="2" key="1">
    <citation type="submission" date="2023-04" db="EMBL/GenBank/DDBJ databases">
        <title>The human skin virome in hidradenitis suppurativa patients.</title>
        <authorList>
            <person name="Jansen D."/>
        </authorList>
    </citation>
    <scope>NUCLEOTIDE SEQUENCE</scope>
    <source>
        <strain evidence="2">VC4_HSPhageA</strain>
    </source>
</reference>
<sequence>MGNKNPKKGNKKELLELITLLVNLVVAILGLIKEILKQ</sequence>
<keyword evidence="1" id="KW-1133">Transmembrane helix</keyword>
<protein>
    <submittedName>
        <fullName evidence="2">Uncharacterized protein</fullName>
    </submittedName>
</protein>
<proteinExistence type="predicted"/>
<accession>A0AA49X4F7</accession>
<evidence type="ECO:0000256" key="1">
    <source>
        <dbReference type="SAM" id="Phobius"/>
    </source>
</evidence>
<keyword evidence="1" id="KW-0812">Transmembrane</keyword>